<reference evidence="1" key="1">
    <citation type="submission" date="2020-04" db="EMBL/GenBank/DDBJ databases">
        <authorList>
            <person name="Chiriac C."/>
            <person name="Salcher M."/>
            <person name="Ghai R."/>
            <person name="Kavagutti S V."/>
        </authorList>
    </citation>
    <scope>NUCLEOTIDE SEQUENCE</scope>
</reference>
<name>A0A6J5PG48_9CAUD</name>
<evidence type="ECO:0000313" key="1">
    <source>
        <dbReference type="EMBL" id="CAB4166654.1"/>
    </source>
</evidence>
<accession>A0A6J5PG48</accession>
<gene>
    <name evidence="1" type="ORF">UFOVP847_43</name>
</gene>
<sequence length="115" mass="12747">MSDLIKRDDALALLNSWTYCCDAEDAVRALPAVDPAAIREAALQARIEELEAACWRMQEDRDRAIGWRDHNWTRADTAEAKLAKAKAYLQKISRHANRSCAAIAAHALAELDGGE</sequence>
<protein>
    <submittedName>
        <fullName evidence="1">Uncharacterized protein</fullName>
    </submittedName>
</protein>
<proteinExistence type="predicted"/>
<dbReference type="EMBL" id="LR796789">
    <property type="protein sequence ID" value="CAB4166654.1"/>
    <property type="molecule type" value="Genomic_DNA"/>
</dbReference>
<organism evidence="1">
    <name type="scientific">uncultured Caudovirales phage</name>
    <dbReference type="NCBI Taxonomy" id="2100421"/>
    <lineage>
        <taxon>Viruses</taxon>
        <taxon>Duplodnaviria</taxon>
        <taxon>Heunggongvirae</taxon>
        <taxon>Uroviricota</taxon>
        <taxon>Caudoviricetes</taxon>
        <taxon>Peduoviridae</taxon>
        <taxon>Maltschvirus</taxon>
        <taxon>Maltschvirus maltsch</taxon>
    </lineage>
</organism>